<dbReference type="AlphaFoldDB" id="A0A3E3J4X4"/>
<dbReference type="PIRSF" id="PIRSF004869">
    <property type="entry name" value="PflX_prd"/>
    <property type="match status" value="1"/>
</dbReference>
<evidence type="ECO:0000256" key="2">
    <source>
        <dbReference type="ARBA" id="ARBA00022691"/>
    </source>
</evidence>
<name>A0A3E3J4X4_9FIRM</name>
<keyword evidence="4 6" id="KW-0408">Iron</keyword>
<dbReference type="GO" id="GO:0051539">
    <property type="term" value="F:4 iron, 4 sulfur cluster binding"/>
    <property type="evidence" value="ECO:0007669"/>
    <property type="project" value="UniProtKB-KW"/>
</dbReference>
<reference evidence="8 9" key="1">
    <citation type="submission" date="2018-08" db="EMBL/GenBank/DDBJ databases">
        <title>A genome reference for cultivated species of the human gut microbiota.</title>
        <authorList>
            <person name="Zou Y."/>
            <person name="Xue W."/>
            <person name="Luo G."/>
        </authorList>
    </citation>
    <scope>NUCLEOTIDE SEQUENCE [LARGE SCALE GENOMIC DNA]</scope>
    <source>
        <strain evidence="8 9">AF26-4BH</strain>
    </source>
</reference>
<accession>A0A3E3J4X4</accession>
<protein>
    <submittedName>
        <fullName evidence="8">AmmeMemoRadiSam system radical SAM enzyme</fullName>
    </submittedName>
</protein>
<evidence type="ECO:0000256" key="6">
    <source>
        <dbReference type="PIRSR" id="PIRSR004869-50"/>
    </source>
</evidence>
<evidence type="ECO:0000256" key="1">
    <source>
        <dbReference type="ARBA" id="ARBA00022485"/>
    </source>
</evidence>
<dbReference type="InterPro" id="IPR034457">
    <property type="entry name" value="Organic_radical-activating"/>
</dbReference>
<dbReference type="InterPro" id="IPR013785">
    <property type="entry name" value="Aldolase_TIM"/>
</dbReference>
<feature type="domain" description="Radical SAM core" evidence="7">
    <location>
        <begin position="58"/>
        <end position="276"/>
    </location>
</feature>
<dbReference type="EMBL" id="QVLU01000002">
    <property type="protein sequence ID" value="RGE74071.1"/>
    <property type="molecule type" value="Genomic_DNA"/>
</dbReference>
<keyword evidence="1" id="KW-0004">4Fe-4S</keyword>
<dbReference type="NCBIfam" id="TIGR04337">
    <property type="entry name" value="AmmeMemoSam_rS"/>
    <property type="match status" value="1"/>
</dbReference>
<dbReference type="InterPro" id="IPR016431">
    <property type="entry name" value="Pyrv-formate_lyase-activ_prd"/>
</dbReference>
<feature type="binding site" evidence="6">
    <location>
        <position position="80"/>
    </location>
    <ligand>
        <name>[4Fe-4S] cluster</name>
        <dbReference type="ChEBI" id="CHEBI:49883"/>
        <note>4Fe-4S-S-AdoMet</note>
    </ligand>
</feature>
<evidence type="ECO:0000256" key="4">
    <source>
        <dbReference type="ARBA" id="ARBA00023004"/>
    </source>
</evidence>
<sequence length="277" mass="30941">MAERQIRCPICMHHCLLQPGQIGRCRARKNENGKSRPVNYGRLTALALDHIEKKPLAMFAPGSRILSAGSFGCNLSCPFCQNYEISMCEEEPETVYVSPERLAEKALELQRQGNIGVAYTYNEPLVGYEYVRDTAALVRRAGMKNVIVTNGSVTEEVLEEILPFTDAMNIDLKGITDAFYRSLGGDLETVKRFIKRAAPACHVELTTLIVPGENDSEGQMEQLAAWVAGVDDKIPLHVTRFFPRWKMTDRPPTKVETVCRLADVAGRHLKHVFTGNC</sequence>
<proteinExistence type="predicted"/>
<dbReference type="GO" id="GO:0046872">
    <property type="term" value="F:metal ion binding"/>
    <property type="evidence" value="ECO:0007669"/>
    <property type="project" value="UniProtKB-KW"/>
</dbReference>
<comment type="caution">
    <text evidence="8">The sequence shown here is derived from an EMBL/GenBank/DDBJ whole genome shotgun (WGS) entry which is preliminary data.</text>
</comment>
<dbReference type="SUPFAM" id="SSF102114">
    <property type="entry name" value="Radical SAM enzymes"/>
    <property type="match status" value="1"/>
</dbReference>
<dbReference type="CDD" id="cd01335">
    <property type="entry name" value="Radical_SAM"/>
    <property type="match status" value="1"/>
</dbReference>
<keyword evidence="3 6" id="KW-0479">Metal-binding</keyword>
<evidence type="ECO:0000313" key="8">
    <source>
        <dbReference type="EMBL" id="RGE74071.1"/>
    </source>
</evidence>
<gene>
    <name evidence="8" type="primary">amrS</name>
    <name evidence="8" type="ORF">DWY69_03030</name>
</gene>
<dbReference type="RefSeq" id="WP_044915299.1">
    <property type="nucleotide sequence ID" value="NZ_CALBAU010000279.1"/>
</dbReference>
<feature type="binding site" evidence="6">
    <location>
        <position position="77"/>
    </location>
    <ligand>
        <name>[4Fe-4S] cluster</name>
        <dbReference type="ChEBI" id="CHEBI:49883"/>
        <note>4Fe-4S-S-AdoMet</note>
    </ligand>
</feature>
<dbReference type="Gene3D" id="3.20.20.70">
    <property type="entry name" value="Aldolase class I"/>
    <property type="match status" value="1"/>
</dbReference>
<dbReference type="GO" id="GO:0003824">
    <property type="term" value="F:catalytic activity"/>
    <property type="evidence" value="ECO:0007669"/>
    <property type="project" value="InterPro"/>
</dbReference>
<evidence type="ECO:0000313" key="9">
    <source>
        <dbReference type="Proteomes" id="UP000261166"/>
    </source>
</evidence>
<evidence type="ECO:0000259" key="7">
    <source>
        <dbReference type="PROSITE" id="PS51918"/>
    </source>
</evidence>
<dbReference type="PANTHER" id="PTHR30352:SF5">
    <property type="entry name" value="PYRUVATE FORMATE-LYASE 1-ACTIVATING ENZYME"/>
    <property type="match status" value="1"/>
</dbReference>
<dbReference type="InterPro" id="IPR007197">
    <property type="entry name" value="rSAM"/>
</dbReference>
<feature type="binding site" evidence="6">
    <location>
        <position position="73"/>
    </location>
    <ligand>
        <name>[4Fe-4S] cluster</name>
        <dbReference type="ChEBI" id="CHEBI:49883"/>
        <note>4Fe-4S-S-AdoMet</note>
    </ligand>
</feature>
<dbReference type="OrthoDB" id="9778883at2"/>
<dbReference type="Proteomes" id="UP000261166">
    <property type="component" value="Unassembled WGS sequence"/>
</dbReference>
<dbReference type="Pfam" id="PF04055">
    <property type="entry name" value="Radical_SAM"/>
    <property type="match status" value="1"/>
</dbReference>
<evidence type="ECO:0000256" key="3">
    <source>
        <dbReference type="ARBA" id="ARBA00022723"/>
    </source>
</evidence>
<evidence type="ECO:0000256" key="5">
    <source>
        <dbReference type="ARBA" id="ARBA00023014"/>
    </source>
</evidence>
<dbReference type="PROSITE" id="PS51918">
    <property type="entry name" value="RADICAL_SAM"/>
    <property type="match status" value="1"/>
</dbReference>
<dbReference type="PANTHER" id="PTHR30352">
    <property type="entry name" value="PYRUVATE FORMATE-LYASE-ACTIVATING ENZYME"/>
    <property type="match status" value="1"/>
</dbReference>
<organism evidence="8 9">
    <name type="scientific">Eisenbergiella massiliensis</name>
    <dbReference type="NCBI Taxonomy" id="1720294"/>
    <lineage>
        <taxon>Bacteria</taxon>
        <taxon>Bacillati</taxon>
        <taxon>Bacillota</taxon>
        <taxon>Clostridia</taxon>
        <taxon>Lachnospirales</taxon>
        <taxon>Lachnospiraceae</taxon>
        <taxon>Eisenbergiella</taxon>
    </lineage>
</organism>
<dbReference type="SFLD" id="SFLDG01101">
    <property type="entry name" value="Uncharacterised_Radical_SAM_Su"/>
    <property type="match status" value="1"/>
</dbReference>
<keyword evidence="5 6" id="KW-0411">Iron-sulfur</keyword>
<keyword evidence="2 6" id="KW-0949">S-adenosyl-L-methionine</keyword>
<comment type="cofactor">
    <cofactor evidence="6">
        <name>[4Fe-4S] cluster</name>
        <dbReference type="ChEBI" id="CHEBI:49883"/>
    </cofactor>
    <text evidence="6">Binds 1 [4Fe-4S] cluster. The cluster is coordinated with 3 cysteines and an exchangeable S-adenosyl-L-methionine.</text>
</comment>
<dbReference type="InterPro" id="IPR027596">
    <property type="entry name" value="AmmeMemoSam_rS"/>
</dbReference>
<dbReference type="SFLD" id="SFLDS00029">
    <property type="entry name" value="Radical_SAM"/>
    <property type="match status" value="1"/>
</dbReference>
<dbReference type="InterPro" id="IPR058240">
    <property type="entry name" value="rSAM_sf"/>
</dbReference>